<protein>
    <submittedName>
        <fullName evidence="1">Uncharacterized protein</fullName>
    </submittedName>
</protein>
<accession>A0A1A9MWF5</accession>
<gene>
    <name evidence="2" type="ORF">A6V36_18800</name>
    <name evidence="1" type="ORF">A6V37_10980</name>
</gene>
<evidence type="ECO:0000313" key="3">
    <source>
        <dbReference type="Proteomes" id="UP000077961"/>
    </source>
</evidence>
<dbReference type="EMBL" id="LXJZ01000020">
    <property type="protein sequence ID" value="OAJ63531.1"/>
    <property type="molecule type" value="Genomic_DNA"/>
</dbReference>
<evidence type="ECO:0000313" key="4">
    <source>
        <dbReference type="Proteomes" id="UP000078116"/>
    </source>
</evidence>
<comment type="caution">
    <text evidence="1">The sequence shown here is derived from an EMBL/GenBank/DDBJ whole genome shotgun (WGS) entry which is preliminary data.</text>
</comment>
<reference evidence="3 4" key="1">
    <citation type="submission" date="2016-04" db="EMBL/GenBank/DDBJ databases">
        <title>Reclassification of Paraburkholderia panaciterrae (Farh et al. 2015) Dobritsa &amp; Samadpour 2016 as a later homotypic synonym of Paraburkholderia ginsengiterrae (Farh et al. 2015) Dobritsa &amp; Samadpour 2016.</title>
        <authorList>
            <person name="Dobritsa A.P."/>
            <person name="Kutumbaka K."/>
            <person name="Samadpour M."/>
        </authorList>
    </citation>
    <scope>NUCLEOTIDE SEQUENCE [LARGE SCALE GENOMIC DNA]</scope>
    <source>
        <strain evidence="1 4">DCY85</strain>
        <strain evidence="2 3">DCY85-1</strain>
    </source>
</reference>
<dbReference type="Proteomes" id="UP000078116">
    <property type="component" value="Unassembled WGS sequence"/>
</dbReference>
<sequence length="92" mass="9848">MNTLMIKDLSITEELDGRAMSAVRGGYSYGYPTSYFNFSPVYAPNESKTVTASQFITGGVNIENANGNNVALANCITSTINPCVNTSNNIKV</sequence>
<dbReference type="EMBL" id="LXKA01000382">
    <property type="protein sequence ID" value="OAJ52166.1"/>
    <property type="molecule type" value="Genomic_DNA"/>
</dbReference>
<dbReference type="RefSeq" id="WP_064265196.1">
    <property type="nucleotide sequence ID" value="NZ_LXJZ01000020.1"/>
</dbReference>
<dbReference type="Proteomes" id="UP000077961">
    <property type="component" value="Unassembled WGS sequence"/>
</dbReference>
<proteinExistence type="predicted"/>
<keyword evidence="3" id="KW-1185">Reference proteome</keyword>
<organism evidence="1 4">
    <name type="scientific">Paraburkholderia ginsengiterrae</name>
    <dbReference type="NCBI Taxonomy" id="1462993"/>
    <lineage>
        <taxon>Bacteria</taxon>
        <taxon>Pseudomonadati</taxon>
        <taxon>Pseudomonadota</taxon>
        <taxon>Betaproteobacteria</taxon>
        <taxon>Burkholderiales</taxon>
        <taxon>Burkholderiaceae</taxon>
        <taxon>Paraburkholderia</taxon>
    </lineage>
</organism>
<evidence type="ECO:0000313" key="1">
    <source>
        <dbReference type="EMBL" id="OAJ52166.1"/>
    </source>
</evidence>
<evidence type="ECO:0000313" key="2">
    <source>
        <dbReference type="EMBL" id="OAJ63531.1"/>
    </source>
</evidence>
<dbReference type="AlphaFoldDB" id="A0A1A9MWF5"/>
<name>A0A1A9MWF5_9BURK</name>
<dbReference type="OrthoDB" id="8966445at2"/>